<dbReference type="KEGG" id="aswu:HUW51_01825"/>
<gene>
    <name evidence="4" type="ORF">HUW51_01825</name>
</gene>
<keyword evidence="5" id="KW-1185">Reference proteome</keyword>
<dbReference type="Proteomes" id="UP000515237">
    <property type="component" value="Chromosome"/>
</dbReference>
<accession>A0A7G7G2Y9</accession>
<sequence>MKNNILYFLYFFALVVSVNLPAVAQLRPNTFVMNGDVLIQNKIKIDAGTPEYLASLKILQSLANPALSKAPYTVVNKTNAGPSGSKNDYVSLAPYWWPNSGTSTGLPYVQKDGQTNPEVNEFKDNTYIRDLSRDIRLLGLSYYFTNNEQYAAKATEFLKVFFLDSATRMNPNLKYGQLIKGDNTVYGTGIVDTEVFPDLLDGVQLLIGSNSWTPENHEALQDWFNQYLTWLLTDEKGKKAKVAPNNIGTIYDLQVVSYALFVGNKTLAKTLIEKQTYNRIESQLTVDGEQTFEVTRTNAWTYCNKNLEGWFNLANCAESAGINLWDYNSASGKSLKKAFAWMVPYSAGIQPWPYQQIGLFKPEYLTPMARVGSAIYKDIDLNVLLASTHQRFISGAYLELLTSRYSE</sequence>
<dbReference type="GO" id="GO:0016829">
    <property type="term" value="F:lyase activity"/>
    <property type="evidence" value="ECO:0007669"/>
    <property type="project" value="UniProtKB-KW"/>
</dbReference>
<dbReference type="EMBL" id="CP055156">
    <property type="protein sequence ID" value="QNF31523.1"/>
    <property type="molecule type" value="Genomic_DNA"/>
</dbReference>
<evidence type="ECO:0000313" key="4">
    <source>
        <dbReference type="EMBL" id="QNF31523.1"/>
    </source>
</evidence>
<evidence type="ECO:0000259" key="3">
    <source>
        <dbReference type="Pfam" id="PF05426"/>
    </source>
</evidence>
<reference evidence="4 5" key="1">
    <citation type="journal article" date="2018" name="Int. J. Syst. Evol. Microbiol.">
        <title>Adhaeribacter swui sp. nov., isolated from wet mud.</title>
        <authorList>
            <person name="Kim D.U."/>
            <person name="Kim K.W."/>
            <person name="Kang M.S."/>
            <person name="Kim J.Y."/>
            <person name="Jang J.H."/>
            <person name="Kim M.K."/>
        </authorList>
    </citation>
    <scope>NUCLEOTIDE SEQUENCE [LARGE SCALE GENOMIC DNA]</scope>
    <source>
        <strain evidence="4 5">KCTC 52873</strain>
    </source>
</reference>
<proteinExistence type="predicted"/>
<dbReference type="GO" id="GO:0042597">
    <property type="term" value="C:periplasmic space"/>
    <property type="evidence" value="ECO:0007669"/>
    <property type="project" value="InterPro"/>
</dbReference>
<feature type="domain" description="Alginate lyase" evidence="3">
    <location>
        <begin position="74"/>
        <end position="352"/>
    </location>
</feature>
<dbReference type="InterPro" id="IPR008929">
    <property type="entry name" value="Chondroitin_lyas"/>
</dbReference>
<keyword evidence="2 4" id="KW-0456">Lyase</keyword>
<keyword evidence="1" id="KW-0732">Signal</keyword>
<evidence type="ECO:0000313" key="5">
    <source>
        <dbReference type="Proteomes" id="UP000515237"/>
    </source>
</evidence>
<dbReference type="InterPro" id="IPR008397">
    <property type="entry name" value="Alginate_lyase_dom"/>
</dbReference>
<dbReference type="Pfam" id="PF05426">
    <property type="entry name" value="Alginate_lyase"/>
    <property type="match status" value="1"/>
</dbReference>
<dbReference type="RefSeq" id="WP_185272297.1">
    <property type="nucleotide sequence ID" value="NZ_CP055156.1"/>
</dbReference>
<dbReference type="Gene3D" id="1.50.10.100">
    <property type="entry name" value="Chondroitin AC/alginate lyase"/>
    <property type="match status" value="1"/>
</dbReference>
<protein>
    <submittedName>
        <fullName evidence="4">Alginate lyase family protein</fullName>
    </submittedName>
</protein>
<organism evidence="4 5">
    <name type="scientific">Adhaeribacter swui</name>
    <dbReference type="NCBI Taxonomy" id="2086471"/>
    <lineage>
        <taxon>Bacteria</taxon>
        <taxon>Pseudomonadati</taxon>
        <taxon>Bacteroidota</taxon>
        <taxon>Cytophagia</taxon>
        <taxon>Cytophagales</taxon>
        <taxon>Hymenobacteraceae</taxon>
        <taxon>Adhaeribacter</taxon>
    </lineage>
</organism>
<evidence type="ECO:0000256" key="2">
    <source>
        <dbReference type="ARBA" id="ARBA00023239"/>
    </source>
</evidence>
<dbReference type="AlphaFoldDB" id="A0A7G7G2Y9"/>
<name>A0A7G7G2Y9_9BACT</name>
<dbReference type="SUPFAM" id="SSF48230">
    <property type="entry name" value="Chondroitin AC/alginate lyase"/>
    <property type="match status" value="1"/>
</dbReference>
<evidence type="ECO:0000256" key="1">
    <source>
        <dbReference type="ARBA" id="ARBA00022729"/>
    </source>
</evidence>